<evidence type="ECO:0000256" key="1">
    <source>
        <dbReference type="SAM" id="Phobius"/>
    </source>
</evidence>
<dbReference type="Pfam" id="PF07963">
    <property type="entry name" value="N_methyl"/>
    <property type="match status" value="1"/>
</dbReference>
<keyword evidence="1" id="KW-0812">Transmembrane</keyword>
<gene>
    <name evidence="2" type="ORF">DSCO28_69000</name>
</gene>
<protein>
    <recommendedName>
        <fullName evidence="4">Prepilin-type N-terminal cleavage/methylation domain-containing protein</fullName>
    </recommendedName>
</protein>
<evidence type="ECO:0008006" key="4">
    <source>
        <dbReference type="Google" id="ProtNLM"/>
    </source>
</evidence>
<dbReference type="RefSeq" id="WP_155313884.1">
    <property type="nucleotide sequence ID" value="NZ_AP021876.1"/>
</dbReference>
<reference evidence="2 3" key="1">
    <citation type="submission" date="2019-11" db="EMBL/GenBank/DDBJ databases">
        <title>Comparative genomics of hydrocarbon-degrading Desulfosarcina strains.</title>
        <authorList>
            <person name="Watanabe M."/>
            <person name="Kojima H."/>
            <person name="Fukui M."/>
        </authorList>
    </citation>
    <scope>NUCLEOTIDE SEQUENCE [LARGE SCALE GENOMIC DNA]</scope>
    <source>
        <strain evidence="2 3">28bB2T</strain>
    </source>
</reference>
<dbReference type="InterPro" id="IPR012902">
    <property type="entry name" value="N_methyl_site"/>
</dbReference>
<dbReference type="Proteomes" id="UP000425960">
    <property type="component" value="Chromosome"/>
</dbReference>
<dbReference type="EMBL" id="AP021876">
    <property type="protein sequence ID" value="BBO86334.1"/>
    <property type="molecule type" value="Genomic_DNA"/>
</dbReference>
<sequence length="154" mass="16983">MLNKKIRKPIDCMKRVDNQKGFTLIEVAVALAIFAIGFLAVAAMQTRAVISNTTGRFSMDATTWTASQFEQFVAMNFDDADLVDTNGNGESGLDADTVATADSSLAFPDDRNTTMYWNVADNPRGFKQIRVITVWDPVGASSKRAVFDFIKQED</sequence>
<dbReference type="AlphaFoldDB" id="A0A5K8A1Y9"/>
<organism evidence="2 3">
    <name type="scientific">Desulfosarcina ovata subsp. sediminis</name>
    <dbReference type="NCBI Taxonomy" id="885957"/>
    <lineage>
        <taxon>Bacteria</taxon>
        <taxon>Pseudomonadati</taxon>
        <taxon>Thermodesulfobacteriota</taxon>
        <taxon>Desulfobacteria</taxon>
        <taxon>Desulfobacterales</taxon>
        <taxon>Desulfosarcinaceae</taxon>
        <taxon>Desulfosarcina</taxon>
    </lineage>
</organism>
<feature type="transmembrane region" description="Helical" evidence="1">
    <location>
        <begin position="21"/>
        <end position="44"/>
    </location>
</feature>
<dbReference type="NCBIfam" id="TIGR02532">
    <property type="entry name" value="IV_pilin_GFxxxE"/>
    <property type="match status" value="1"/>
</dbReference>
<name>A0A5K8A1Y9_9BACT</name>
<dbReference type="PROSITE" id="PS00409">
    <property type="entry name" value="PROKAR_NTER_METHYL"/>
    <property type="match status" value="1"/>
</dbReference>
<evidence type="ECO:0000313" key="2">
    <source>
        <dbReference type="EMBL" id="BBO86334.1"/>
    </source>
</evidence>
<evidence type="ECO:0000313" key="3">
    <source>
        <dbReference type="Proteomes" id="UP000425960"/>
    </source>
</evidence>
<proteinExistence type="predicted"/>
<dbReference type="KEGG" id="dov:DSCO28_69000"/>
<keyword evidence="1" id="KW-1133">Transmembrane helix</keyword>
<keyword evidence="1" id="KW-0472">Membrane</keyword>
<accession>A0A5K8A1Y9</accession>